<protein>
    <submittedName>
        <fullName evidence="1">Chromosome 16 SCAF15002, whole genome shotgun sequence</fullName>
    </submittedName>
</protein>
<dbReference type="AlphaFoldDB" id="Q4RRC4"/>
<name>Q4RRC4_TETNG</name>
<reference evidence="1" key="2">
    <citation type="submission" date="2004-02" db="EMBL/GenBank/DDBJ databases">
        <authorList>
            <consortium name="Genoscope"/>
            <consortium name="Whitehead Institute Centre for Genome Research"/>
        </authorList>
    </citation>
    <scope>NUCLEOTIDE SEQUENCE</scope>
</reference>
<proteinExistence type="predicted"/>
<dbReference type="KEGG" id="tng:GSTEN00030225G001"/>
<reference evidence="1" key="1">
    <citation type="journal article" date="2004" name="Nature">
        <title>Genome duplication in the teleost fish Tetraodon nigroviridis reveals the early vertebrate proto-karyotype.</title>
        <authorList>
            <person name="Jaillon O."/>
            <person name="Aury J.-M."/>
            <person name="Brunet F."/>
            <person name="Petit J.-L."/>
            <person name="Stange-Thomann N."/>
            <person name="Mauceli E."/>
            <person name="Bouneau L."/>
            <person name="Fischer C."/>
            <person name="Ozouf-Costaz C."/>
            <person name="Bernot A."/>
            <person name="Nicaud S."/>
            <person name="Jaffe D."/>
            <person name="Fisher S."/>
            <person name="Lutfalla G."/>
            <person name="Dossat C."/>
            <person name="Segurens B."/>
            <person name="Dasilva C."/>
            <person name="Salanoubat M."/>
            <person name="Levy M."/>
            <person name="Boudet N."/>
            <person name="Castellano S."/>
            <person name="Anthouard V."/>
            <person name="Jubin C."/>
            <person name="Castelli V."/>
            <person name="Katinka M."/>
            <person name="Vacherie B."/>
            <person name="Biemont C."/>
            <person name="Skalli Z."/>
            <person name="Cattolico L."/>
            <person name="Poulain J."/>
            <person name="De Berardinis V."/>
            <person name="Cruaud C."/>
            <person name="Duprat S."/>
            <person name="Brottier P."/>
            <person name="Coutanceau J.-P."/>
            <person name="Gouzy J."/>
            <person name="Parra G."/>
            <person name="Lardier G."/>
            <person name="Chapple C."/>
            <person name="McKernan K.J."/>
            <person name="McEwan P."/>
            <person name="Bosak S."/>
            <person name="Kellis M."/>
            <person name="Volff J.-N."/>
            <person name="Guigo R."/>
            <person name="Zody M.C."/>
            <person name="Mesirov J."/>
            <person name="Lindblad-Toh K."/>
            <person name="Birren B."/>
            <person name="Nusbaum C."/>
            <person name="Kahn D."/>
            <person name="Robinson-Rechavi M."/>
            <person name="Laudet V."/>
            <person name="Schachter V."/>
            <person name="Quetier F."/>
            <person name="Saurin W."/>
            <person name="Scarpelli C."/>
            <person name="Wincker P."/>
            <person name="Lander E.S."/>
            <person name="Weissenbach J."/>
            <person name="Roest Crollius H."/>
        </authorList>
    </citation>
    <scope>NUCLEOTIDE SEQUENCE [LARGE SCALE GENOMIC DNA]</scope>
</reference>
<evidence type="ECO:0000313" key="1">
    <source>
        <dbReference type="EMBL" id="CAG09058.1"/>
    </source>
</evidence>
<sequence length="66" mass="7108">MSALVKLGLVRIGGREQAEHWPQTGSFSALFSVSPGFETNVIFDTVCITQKENEALTINQSAAPVD</sequence>
<dbReference type="EMBL" id="CAAE01015002">
    <property type="protein sequence ID" value="CAG09058.1"/>
    <property type="molecule type" value="Genomic_DNA"/>
</dbReference>
<gene>
    <name evidence="1" type="ORF">GSTENG00030225001</name>
</gene>
<accession>Q4RRC4</accession>
<organism evidence="1">
    <name type="scientific">Tetraodon nigroviridis</name>
    <name type="common">Spotted green pufferfish</name>
    <name type="synonym">Chelonodon nigroviridis</name>
    <dbReference type="NCBI Taxonomy" id="99883"/>
    <lineage>
        <taxon>Eukaryota</taxon>
        <taxon>Metazoa</taxon>
        <taxon>Chordata</taxon>
        <taxon>Craniata</taxon>
        <taxon>Vertebrata</taxon>
        <taxon>Euteleostomi</taxon>
        <taxon>Actinopterygii</taxon>
        <taxon>Neopterygii</taxon>
        <taxon>Teleostei</taxon>
        <taxon>Neoteleostei</taxon>
        <taxon>Acanthomorphata</taxon>
        <taxon>Eupercaria</taxon>
        <taxon>Tetraodontiformes</taxon>
        <taxon>Tetradontoidea</taxon>
        <taxon>Tetraodontidae</taxon>
        <taxon>Tetraodon</taxon>
    </lineage>
</organism>